<reference evidence="1 2" key="1">
    <citation type="submission" date="2024-09" db="EMBL/GenBank/DDBJ databases">
        <authorList>
            <person name="Sun Q."/>
            <person name="Mori K."/>
        </authorList>
    </citation>
    <scope>NUCLEOTIDE SEQUENCE [LARGE SCALE GENOMIC DNA]</scope>
    <source>
        <strain evidence="1 2">CGMCC 1.9126</strain>
    </source>
</reference>
<protein>
    <submittedName>
        <fullName evidence="1">Uncharacterized protein</fullName>
    </submittedName>
</protein>
<dbReference type="Proteomes" id="UP001589738">
    <property type="component" value="Unassembled WGS sequence"/>
</dbReference>
<keyword evidence="2" id="KW-1185">Reference proteome</keyword>
<organism evidence="1 2">
    <name type="scientific">Robertmurraya beringensis</name>
    <dbReference type="NCBI Taxonomy" id="641660"/>
    <lineage>
        <taxon>Bacteria</taxon>
        <taxon>Bacillati</taxon>
        <taxon>Bacillota</taxon>
        <taxon>Bacilli</taxon>
        <taxon>Bacillales</taxon>
        <taxon>Bacillaceae</taxon>
        <taxon>Robertmurraya</taxon>
    </lineage>
</organism>
<accession>A0ABV6KUY6</accession>
<proteinExistence type="predicted"/>
<dbReference type="RefSeq" id="WP_377058624.1">
    <property type="nucleotide sequence ID" value="NZ_JBHLUU010000112.1"/>
</dbReference>
<dbReference type="EMBL" id="JBHLUU010000112">
    <property type="protein sequence ID" value="MFC0476822.1"/>
    <property type="molecule type" value="Genomic_DNA"/>
</dbReference>
<gene>
    <name evidence="1" type="ORF">ACFFHF_16590</name>
</gene>
<name>A0ABV6KUY6_9BACI</name>
<comment type="caution">
    <text evidence="1">The sequence shown here is derived from an EMBL/GenBank/DDBJ whole genome shotgun (WGS) entry which is preliminary data.</text>
</comment>
<sequence length="256" mass="30132">MDNITETENREVIALLEPFKEKITSANAWDAFVKEHDEKLPSARVLIYKFGSWNNVKKELGIKNKREKYSEPYSKEELKEIALKHKGHMLSKRIWDEYATLHDLPSAQTFINAFEKWSEIKGFVGIQTELKKPSTYTKGQLKEILKKHGKNYESRYQWDVYAKENKLPKYQTLRKHFTYDEILKIVKKPKSLKGTLVTKEDLIEVALEHKDVFFTSMAKWDVYAEEKKLPKSNTFHKKFGTWKKAKIAVTKAQLTK</sequence>
<evidence type="ECO:0000313" key="2">
    <source>
        <dbReference type="Proteomes" id="UP001589738"/>
    </source>
</evidence>
<evidence type="ECO:0000313" key="1">
    <source>
        <dbReference type="EMBL" id="MFC0476822.1"/>
    </source>
</evidence>